<proteinExistence type="predicted"/>
<comment type="caution">
    <text evidence="1">The sequence shown here is derived from an EMBL/GenBank/DDBJ whole genome shotgun (WGS) entry which is preliminary data.</text>
</comment>
<organism evidence="1 2">
    <name type="scientific">Streptomyces finlayi</name>
    <dbReference type="NCBI Taxonomy" id="67296"/>
    <lineage>
        <taxon>Bacteria</taxon>
        <taxon>Bacillati</taxon>
        <taxon>Actinomycetota</taxon>
        <taxon>Actinomycetes</taxon>
        <taxon>Kitasatosporales</taxon>
        <taxon>Streptomycetaceae</taxon>
        <taxon>Streptomyces</taxon>
    </lineage>
</organism>
<reference evidence="1" key="1">
    <citation type="journal article" date="2014" name="Int. J. Syst. Evol. Microbiol.">
        <title>Complete genome sequence of Corynebacterium casei LMG S-19264T (=DSM 44701T), isolated from a smear-ripened cheese.</title>
        <authorList>
            <consortium name="US DOE Joint Genome Institute (JGI-PGF)"/>
            <person name="Walter F."/>
            <person name="Albersmeier A."/>
            <person name="Kalinowski J."/>
            <person name="Ruckert C."/>
        </authorList>
    </citation>
    <scope>NUCLEOTIDE SEQUENCE</scope>
    <source>
        <strain evidence="1">JCM 4637</strain>
    </source>
</reference>
<evidence type="ECO:0000313" key="1">
    <source>
        <dbReference type="EMBL" id="GHD17568.1"/>
    </source>
</evidence>
<evidence type="ECO:0000313" key="2">
    <source>
        <dbReference type="Proteomes" id="UP000638353"/>
    </source>
</evidence>
<reference evidence="1" key="2">
    <citation type="submission" date="2020-09" db="EMBL/GenBank/DDBJ databases">
        <authorList>
            <person name="Sun Q."/>
            <person name="Ohkuma M."/>
        </authorList>
    </citation>
    <scope>NUCLEOTIDE SEQUENCE</scope>
    <source>
        <strain evidence="1">JCM 4637</strain>
    </source>
</reference>
<sequence length="832" mass="90004">MVAVGGRAAFHWTIATALADLSSAHDEPAPGRQLVTDCPFPPSGEPGTPAYHHAVARSRRFLDRALPDAELRLVTAASFAAAAGALRRLTGGEHRDGDDVLALVLIDAASVGVTAPPDDGGVLATGLDTLRAALGPHVRQEFTPYTVFVYDEAPLGPALLAHPFTHRHLPDRAWVLAGDVVCGFTDFVQLGYHGAALRSPAPGTATLLGDALARFLDARAGDRWGLHYYTGSVVAGLIGDLEDHAARRGNPVLRGPSEHSLACGALARWQLDEAPFLIVVTSGMVDEFRGTLANLRDARAQGFILCADSADGTWFPFQGTVHGAEDSREVLRAKGVVFFHLDDPARLPEDLSRAFEAYEAALGPVVLLATPEILRTLTAPPARTPAGARPAHFAVVPARGAGRHTAPRPRLTVREDTMGPVMDLVNNGPDRILWQCGSLGTEERGLVHDIAARAGIALADSLTRPGTVARYRDGHLVPEYLGTLGMYGYSDRVHDFLHRAGRLRPREEQCLFFLKSRITQAATPFSPRALARSLNIVQISREAQHLAPFADHRLCCDALEFLREVHRRLDVKQPLLARRRQALAQSADSVSDVVHTLPLTPMSPTYFYHRLGAVLDELVTTHGYTYTGIFDVGRGGLSAVRNLPRTGPGFSGWYGRALMGDALQAVPAVALTRDDNVLAFVGDGAAALVPDILPTLVQEVTVNGHRIPGNLSVFRLIDGGHSVIRTYREGRQATGASRQTQVLHLLDAEWERSYGELTVSHRHLLDVDTGDLVNRLRRPSTVDLYSVPMAHNNEGDGLSLLTSLGWQRDRLPELTFDMAGRPVAPARTRTAR</sequence>
<gene>
    <name evidence="1" type="ORF">GCM10010334_79510</name>
</gene>
<dbReference type="EMBL" id="BMVC01000027">
    <property type="protein sequence ID" value="GHD17568.1"/>
    <property type="molecule type" value="Genomic_DNA"/>
</dbReference>
<evidence type="ECO:0008006" key="3">
    <source>
        <dbReference type="Google" id="ProtNLM"/>
    </source>
</evidence>
<dbReference type="Gene3D" id="3.40.50.1220">
    <property type="entry name" value="TPP-binding domain"/>
    <property type="match status" value="1"/>
</dbReference>
<accession>A0A918X832</accession>
<name>A0A918X832_9ACTN</name>
<protein>
    <recommendedName>
        <fullName evidence="3">Biosynthesis protein PigD</fullName>
    </recommendedName>
</protein>
<dbReference type="Proteomes" id="UP000638353">
    <property type="component" value="Unassembled WGS sequence"/>
</dbReference>
<dbReference type="Gene3D" id="3.40.50.970">
    <property type="match status" value="1"/>
</dbReference>
<dbReference type="AlphaFoldDB" id="A0A918X832"/>